<accession>H3SNR9</accession>
<evidence type="ECO:0000313" key="2">
    <source>
        <dbReference type="EMBL" id="EHQ59284.1"/>
    </source>
</evidence>
<dbReference type="STRING" id="1131935.PDENDC454_26098"/>
<sequence length="177" mass="20325">MGNNPIKYVDPSGYSCEEKGNVYGKGENFDAIRGYRGRDLTNYPKEYLIDPRLMVEMNYKGKGASGTNSAGWERNSKKFFKELLKRNPEFWSEKNTSEIRRGRAPEVDEHFVKYFPQYMDYLEDPLRHHHIGEGGQAAALPVTLHPGYGGVHNIEKEWGITGVDDIIANRLETLLRR</sequence>
<dbReference type="Pfam" id="PF15637">
    <property type="entry name" value="Tox-HNH-HHH"/>
    <property type="match status" value="1"/>
</dbReference>
<dbReference type="EMBL" id="AHKH01000150">
    <property type="protein sequence ID" value="EHQ59284.1"/>
    <property type="molecule type" value="Genomic_DNA"/>
</dbReference>
<dbReference type="InterPro" id="IPR028915">
    <property type="entry name" value="Tox-HNH-HHH_dom"/>
</dbReference>
<dbReference type="Proteomes" id="UP000003900">
    <property type="component" value="Unassembled WGS sequence"/>
</dbReference>
<name>H3SNR9_9BACL</name>
<evidence type="ECO:0000259" key="1">
    <source>
        <dbReference type="Pfam" id="PF15637"/>
    </source>
</evidence>
<dbReference type="PATRIC" id="fig|1131935.3.peg.5413"/>
<proteinExistence type="predicted"/>
<comment type="caution">
    <text evidence="2">The sequence shown here is derived from an EMBL/GenBank/DDBJ whole genome shotgun (WGS) entry which is preliminary data.</text>
</comment>
<protein>
    <submittedName>
        <fullName evidence="2">Transposase or phage integrase</fullName>
    </submittedName>
</protein>
<gene>
    <name evidence="2" type="ORF">PDENDC454_26098</name>
</gene>
<organism evidence="2 3">
    <name type="scientific">Paenibacillus dendritiformis C454</name>
    <dbReference type="NCBI Taxonomy" id="1131935"/>
    <lineage>
        <taxon>Bacteria</taxon>
        <taxon>Bacillati</taxon>
        <taxon>Bacillota</taxon>
        <taxon>Bacilli</taxon>
        <taxon>Bacillales</taxon>
        <taxon>Paenibacillaceae</taxon>
        <taxon>Paenibacillus</taxon>
    </lineage>
</organism>
<reference evidence="2 3" key="1">
    <citation type="journal article" date="2012" name="J. Bacteriol.">
        <title>Genome Sequence of the Pattern-Forming Social Bacterium Paenibacillus dendritiformis C454 Chiral Morphotype.</title>
        <authorList>
            <person name="Sirota-Madi A."/>
            <person name="Olender T."/>
            <person name="Helman Y."/>
            <person name="Brainis I."/>
            <person name="Finkelshtein A."/>
            <person name="Roth D."/>
            <person name="Hagai E."/>
            <person name="Leshkowitz D."/>
            <person name="Brodsky L."/>
            <person name="Galatenko V."/>
            <person name="Nikolaev V."/>
            <person name="Gutnick D.L."/>
            <person name="Lancet D."/>
            <person name="Ben-Jacob E."/>
        </authorList>
    </citation>
    <scope>NUCLEOTIDE SEQUENCE [LARGE SCALE GENOMIC DNA]</scope>
    <source>
        <strain evidence="2 3">C454</strain>
    </source>
</reference>
<evidence type="ECO:0000313" key="3">
    <source>
        <dbReference type="Proteomes" id="UP000003900"/>
    </source>
</evidence>
<dbReference type="AlphaFoldDB" id="H3SNR9"/>
<keyword evidence="3" id="KW-1185">Reference proteome</keyword>
<feature type="domain" description="Tox-HNH-HHH" evidence="1">
    <location>
        <begin position="51"/>
        <end position="153"/>
    </location>
</feature>